<name>A0A6I8N9K4_ORNAN</name>
<evidence type="ECO:0000313" key="16">
    <source>
        <dbReference type="Proteomes" id="UP000002279"/>
    </source>
</evidence>
<feature type="domain" description="G-protein coupled receptors family 1 profile" evidence="14">
    <location>
        <begin position="42"/>
        <end position="306"/>
    </location>
</feature>
<dbReference type="OMA" id="NDIGCKA"/>
<feature type="transmembrane region" description="Helical" evidence="13">
    <location>
        <begin position="210"/>
        <end position="228"/>
    </location>
</feature>
<keyword evidence="12 13" id="KW-0807">Transducer</keyword>
<keyword evidence="8 13" id="KW-0297">G-protein coupled receptor</keyword>
<dbReference type="InParanoid" id="A0A6I8N9K4"/>
<evidence type="ECO:0000256" key="6">
    <source>
        <dbReference type="ARBA" id="ARBA00022692"/>
    </source>
</evidence>
<reference evidence="15" key="2">
    <citation type="submission" date="2025-09" db="UniProtKB">
        <authorList>
            <consortium name="Ensembl"/>
        </authorList>
    </citation>
    <scope>IDENTIFICATION</scope>
    <source>
        <strain evidence="15">Glennie</strain>
    </source>
</reference>
<keyword evidence="16" id="KW-1185">Reference proteome</keyword>
<reference evidence="15" key="1">
    <citation type="submission" date="2025-08" db="UniProtKB">
        <authorList>
            <consortium name="Ensembl"/>
        </authorList>
    </citation>
    <scope>IDENTIFICATION</scope>
    <source>
        <strain evidence="15">Glennie</strain>
    </source>
</reference>
<proteinExistence type="inferred from homology"/>
<dbReference type="InterPro" id="IPR017452">
    <property type="entry name" value="GPCR_Rhodpsn_7TM"/>
</dbReference>
<dbReference type="SUPFAM" id="SSF81321">
    <property type="entry name" value="Family A G protein-coupled receptor-like"/>
    <property type="match status" value="1"/>
</dbReference>
<dbReference type="AlphaFoldDB" id="A0A6I8N9K4"/>
<evidence type="ECO:0000256" key="3">
    <source>
        <dbReference type="ARBA" id="ARBA00010663"/>
    </source>
</evidence>
<evidence type="ECO:0000256" key="10">
    <source>
        <dbReference type="ARBA" id="ARBA00023170"/>
    </source>
</evidence>
<feature type="transmembrane region" description="Helical" evidence="13">
    <location>
        <begin position="256"/>
        <end position="279"/>
    </location>
</feature>
<evidence type="ECO:0000259" key="14">
    <source>
        <dbReference type="PROSITE" id="PS50262"/>
    </source>
</evidence>
<keyword evidence="9 13" id="KW-0472">Membrane</keyword>
<keyword evidence="5 13" id="KW-0589">Pheromone response</keyword>
<comment type="function">
    <text evidence="1">Putative pheromone receptor.</text>
</comment>
<evidence type="ECO:0000256" key="4">
    <source>
        <dbReference type="ARBA" id="ARBA00022475"/>
    </source>
</evidence>
<dbReference type="Pfam" id="PF03402">
    <property type="entry name" value="V1R"/>
    <property type="match status" value="1"/>
</dbReference>
<evidence type="ECO:0000256" key="8">
    <source>
        <dbReference type="ARBA" id="ARBA00023040"/>
    </source>
</evidence>
<dbReference type="GO" id="GO:0005886">
    <property type="term" value="C:plasma membrane"/>
    <property type="evidence" value="ECO:0000318"/>
    <property type="project" value="GO_Central"/>
</dbReference>
<evidence type="ECO:0000256" key="9">
    <source>
        <dbReference type="ARBA" id="ARBA00023136"/>
    </source>
</evidence>
<feature type="transmembrane region" description="Helical" evidence="13">
    <location>
        <begin position="68"/>
        <end position="92"/>
    </location>
</feature>
<keyword evidence="4 13" id="KW-1003">Cell membrane</keyword>
<comment type="subcellular location">
    <subcellularLocation>
        <location evidence="2 13">Cell membrane</location>
        <topology evidence="2 13">Multi-pass membrane protein</topology>
    </subcellularLocation>
</comment>
<keyword evidence="6 13" id="KW-0812">Transmembrane</keyword>
<dbReference type="GO" id="GO:0019236">
    <property type="term" value="P:response to pheromone"/>
    <property type="evidence" value="ECO:0007669"/>
    <property type="project" value="UniProtKB-KW"/>
</dbReference>
<evidence type="ECO:0000256" key="2">
    <source>
        <dbReference type="ARBA" id="ARBA00004651"/>
    </source>
</evidence>
<dbReference type="PROSITE" id="PS50262">
    <property type="entry name" value="G_PROTEIN_RECEP_F1_2"/>
    <property type="match status" value="1"/>
</dbReference>
<dbReference type="Ensembl" id="ENSOANT00000061696.1">
    <property type="protein sequence ID" value="ENSOANP00000037470.1"/>
    <property type="gene ID" value="ENSOANG00000045973.1"/>
</dbReference>
<dbReference type="FunFam" id="1.20.1070.10:FF:000033">
    <property type="entry name" value="Vomeronasal type-1 receptor"/>
    <property type="match status" value="1"/>
</dbReference>
<dbReference type="GO" id="GO:0005550">
    <property type="term" value="F:pheromone binding"/>
    <property type="evidence" value="ECO:0000318"/>
    <property type="project" value="GO_Central"/>
</dbReference>
<evidence type="ECO:0000256" key="7">
    <source>
        <dbReference type="ARBA" id="ARBA00022989"/>
    </source>
</evidence>
<protein>
    <recommendedName>
        <fullName evidence="13">Vomeronasal type-1 receptor</fullName>
    </recommendedName>
</protein>
<dbReference type="Proteomes" id="UP000002279">
    <property type="component" value="Unplaced"/>
</dbReference>
<dbReference type="Gene3D" id="1.20.1070.10">
    <property type="entry name" value="Rhodopsin 7-helix transmembrane proteins"/>
    <property type="match status" value="1"/>
</dbReference>
<dbReference type="PANTHER" id="PTHR24062">
    <property type="entry name" value="VOMERONASAL TYPE-1 RECEPTOR"/>
    <property type="match status" value="1"/>
</dbReference>
<keyword evidence="10 13" id="KW-0675">Receptor</keyword>
<feature type="transmembrane region" description="Helical" evidence="13">
    <location>
        <begin position="285"/>
        <end position="307"/>
    </location>
</feature>
<dbReference type="InterPro" id="IPR004072">
    <property type="entry name" value="Vmron_rcpt_1"/>
</dbReference>
<evidence type="ECO:0000256" key="5">
    <source>
        <dbReference type="ARBA" id="ARBA00022507"/>
    </source>
</evidence>
<evidence type="ECO:0000313" key="15">
    <source>
        <dbReference type="Ensembl" id="ENSOANP00000037470.1"/>
    </source>
</evidence>
<evidence type="ECO:0000256" key="11">
    <source>
        <dbReference type="ARBA" id="ARBA00023180"/>
    </source>
</evidence>
<evidence type="ECO:0000256" key="1">
    <source>
        <dbReference type="ARBA" id="ARBA00003878"/>
    </source>
</evidence>
<organism evidence="15 16">
    <name type="scientific">Ornithorhynchus anatinus</name>
    <name type="common">Duckbill platypus</name>
    <dbReference type="NCBI Taxonomy" id="9258"/>
    <lineage>
        <taxon>Eukaryota</taxon>
        <taxon>Metazoa</taxon>
        <taxon>Chordata</taxon>
        <taxon>Craniata</taxon>
        <taxon>Vertebrata</taxon>
        <taxon>Euteleostomi</taxon>
        <taxon>Mammalia</taxon>
        <taxon>Monotremata</taxon>
        <taxon>Ornithorhynchidae</taxon>
        <taxon>Ornithorhynchus</taxon>
    </lineage>
</organism>
<accession>A0A6I8N9K4</accession>
<dbReference type="GO" id="GO:0016503">
    <property type="term" value="F:pheromone receptor activity"/>
    <property type="evidence" value="ECO:0007669"/>
    <property type="project" value="InterPro"/>
</dbReference>
<evidence type="ECO:0000256" key="13">
    <source>
        <dbReference type="RuleBase" id="RU364061"/>
    </source>
</evidence>
<dbReference type="GeneTree" id="ENSGT01030000234553"/>
<dbReference type="GO" id="GO:0007606">
    <property type="term" value="P:sensory perception of chemical stimulus"/>
    <property type="evidence" value="ECO:0007669"/>
    <property type="project" value="UniProtKB-ARBA"/>
</dbReference>
<feature type="transmembrane region" description="Helical" evidence="13">
    <location>
        <begin position="30"/>
        <end position="56"/>
    </location>
</feature>
<evidence type="ECO:0000256" key="12">
    <source>
        <dbReference type="ARBA" id="ARBA00023224"/>
    </source>
</evidence>
<dbReference type="PRINTS" id="PR01534">
    <property type="entry name" value="VOMERONASL1R"/>
</dbReference>
<keyword evidence="11" id="KW-0325">Glycoprotein</keyword>
<keyword evidence="7 13" id="KW-1133">Transmembrane helix</keyword>
<sequence length="319" mass="35728">FIHSLLPVPQHLYTYLVVIGMDFNDKVRGICFLFQTGVAIIGNSLLLVLHACVFLLGQRPKPTDLIIAHLSLVHVMMLLIRVVTVTMSSLGLDLIQTNVGCKIFAYMYRITRSLSFSTTCLLSVVQAITMSPSSSLWAQLKPLAPKCVLPACTFFCILNLLTETNLLLQLCLAHNGTSRERRFNDNYCSTVPLSTPLLWLFLTFKSVRDVFTLGLMSCSSGYMVLLLYQHRQQTLHLHSSYLSPKSSPERRATQTILLLVSFFIAFYCADFVLFLFLGTSLRNDFVLLSANMFVVNGFATVSPLVLLSSHPWSLCNVII</sequence>
<comment type="similarity">
    <text evidence="3 13">Belongs to the G-protein coupled receptor 1 family.</text>
</comment>